<gene>
    <name evidence="1" type="ORF">FNK824_LOCUS40204</name>
</gene>
<dbReference type="Proteomes" id="UP000663874">
    <property type="component" value="Unassembled WGS sequence"/>
</dbReference>
<protein>
    <submittedName>
        <fullName evidence="1">Uncharacterized protein</fullName>
    </submittedName>
</protein>
<comment type="caution">
    <text evidence="1">The sequence shown here is derived from an EMBL/GenBank/DDBJ whole genome shotgun (WGS) entry which is preliminary data.</text>
</comment>
<accession>A0A820H4Z5</accession>
<evidence type="ECO:0000313" key="2">
    <source>
        <dbReference type="Proteomes" id="UP000663874"/>
    </source>
</evidence>
<reference evidence="1" key="1">
    <citation type="submission" date="2021-02" db="EMBL/GenBank/DDBJ databases">
        <authorList>
            <person name="Nowell W R."/>
        </authorList>
    </citation>
    <scope>NUCLEOTIDE SEQUENCE</scope>
</reference>
<dbReference type="AlphaFoldDB" id="A0A820H4Z5"/>
<sequence length="164" mass="20011">MSDYQNQLEEKKRHLRNRWTSRIEETITKFVQDYKIILYQIPIEKEIIRIEYDFFDRLSELEFYSENSNVYQKQLFQYLTQKKFDMEKSKLELALLKQRITHNHLPTSFDKLEISIPTPIHTIMDTETAQSLKGRYDKILQRTKVDMMQVYVEAAEFRANQYRL</sequence>
<name>A0A820H4Z5_9BILA</name>
<evidence type="ECO:0000313" key="1">
    <source>
        <dbReference type="EMBL" id="CAF4289265.1"/>
    </source>
</evidence>
<feature type="non-terminal residue" evidence="1">
    <location>
        <position position="1"/>
    </location>
</feature>
<proteinExistence type="predicted"/>
<dbReference type="EMBL" id="CAJOBE010030416">
    <property type="protein sequence ID" value="CAF4289265.1"/>
    <property type="molecule type" value="Genomic_DNA"/>
</dbReference>
<organism evidence="1 2">
    <name type="scientific">Rotaria sordida</name>
    <dbReference type="NCBI Taxonomy" id="392033"/>
    <lineage>
        <taxon>Eukaryota</taxon>
        <taxon>Metazoa</taxon>
        <taxon>Spiralia</taxon>
        <taxon>Gnathifera</taxon>
        <taxon>Rotifera</taxon>
        <taxon>Eurotatoria</taxon>
        <taxon>Bdelloidea</taxon>
        <taxon>Philodinida</taxon>
        <taxon>Philodinidae</taxon>
        <taxon>Rotaria</taxon>
    </lineage>
</organism>